<dbReference type="EMBL" id="UZAI01019051">
    <property type="protein sequence ID" value="VDP42439.1"/>
    <property type="molecule type" value="Genomic_DNA"/>
</dbReference>
<feature type="compositionally biased region" description="Basic and acidic residues" evidence="1">
    <location>
        <begin position="1"/>
        <end position="36"/>
    </location>
</feature>
<accession>A0A183N1P3</accession>
<proteinExistence type="predicted"/>
<dbReference type="Proteomes" id="UP000277204">
    <property type="component" value="Unassembled WGS sequence"/>
</dbReference>
<reference evidence="2 3" key="1">
    <citation type="submission" date="2018-11" db="EMBL/GenBank/DDBJ databases">
        <authorList>
            <consortium name="Pathogen Informatics"/>
        </authorList>
    </citation>
    <scope>NUCLEOTIDE SEQUENCE [LARGE SCALE GENOMIC DNA]</scope>
    <source>
        <strain evidence="2 3">Zambia</strain>
    </source>
</reference>
<dbReference type="STRING" id="48269.A0A183N1P3"/>
<dbReference type="Pfam" id="PF20049">
    <property type="entry name" value="DUF6451"/>
    <property type="match status" value="1"/>
</dbReference>
<sequence>MESSRLKKEWNTKEHITSRNGDRHEKNEQKFGRTGKEVLGQSGSENTGRQPTLHWEKQASVNNFFFNGMKNFLPPHPLKNMLPSNVKSLNIYKEETKVLKFKTENSNPITFDGETLEDLESCTYLGSITDEQGGSDVDEKARIGKARTAFLRLKNIWNSKHLSTNIKVRIFNTNVKAVLLYGAETWRTKTTTIKKVQVFIHSYLHWILNIHWPDTISNSLLWERTNQLPAEEEIRKRRWKWIGHTLRKSSNWITRQVLTPLSTTAI</sequence>
<organism evidence="2 3">
    <name type="scientific">Schistosoma margrebowiei</name>
    <dbReference type="NCBI Taxonomy" id="48269"/>
    <lineage>
        <taxon>Eukaryota</taxon>
        <taxon>Metazoa</taxon>
        <taxon>Spiralia</taxon>
        <taxon>Lophotrochozoa</taxon>
        <taxon>Platyhelminthes</taxon>
        <taxon>Trematoda</taxon>
        <taxon>Digenea</taxon>
        <taxon>Strigeidida</taxon>
        <taxon>Schistosomatoidea</taxon>
        <taxon>Schistosomatidae</taxon>
        <taxon>Schistosoma</taxon>
    </lineage>
</organism>
<gene>
    <name evidence="2" type="ORF">SMRZ_LOCUS22218</name>
</gene>
<feature type="region of interest" description="Disordered" evidence="1">
    <location>
        <begin position="1"/>
        <end position="52"/>
    </location>
</feature>
<evidence type="ECO:0000313" key="3">
    <source>
        <dbReference type="Proteomes" id="UP000277204"/>
    </source>
</evidence>
<feature type="compositionally biased region" description="Polar residues" evidence="1">
    <location>
        <begin position="41"/>
        <end position="50"/>
    </location>
</feature>
<evidence type="ECO:0000313" key="2">
    <source>
        <dbReference type="EMBL" id="VDP42439.1"/>
    </source>
</evidence>
<keyword evidence="3" id="KW-1185">Reference proteome</keyword>
<dbReference type="PANTHER" id="PTHR47027:SF25">
    <property type="entry name" value="REVERSE TRANSCRIPTASE DOMAIN-CONTAINING PROTEIN"/>
    <property type="match status" value="1"/>
</dbReference>
<dbReference type="PANTHER" id="PTHR47027">
    <property type="entry name" value="REVERSE TRANSCRIPTASE DOMAIN-CONTAINING PROTEIN"/>
    <property type="match status" value="1"/>
</dbReference>
<dbReference type="InterPro" id="IPR045609">
    <property type="entry name" value="DUF6451"/>
</dbReference>
<name>A0A183N1P3_9TREM</name>
<protein>
    <submittedName>
        <fullName evidence="2">Uncharacterized protein</fullName>
    </submittedName>
</protein>
<dbReference type="AlphaFoldDB" id="A0A183N1P3"/>
<evidence type="ECO:0000256" key="1">
    <source>
        <dbReference type="SAM" id="MobiDB-lite"/>
    </source>
</evidence>